<evidence type="ECO:0000313" key="2">
    <source>
        <dbReference type="EMBL" id="GEZ28796.1"/>
    </source>
</evidence>
<evidence type="ECO:0000256" key="1">
    <source>
        <dbReference type="SAM" id="Coils"/>
    </source>
</evidence>
<gene>
    <name evidence="2" type="ORF">Tci_500769</name>
</gene>
<keyword evidence="1" id="KW-0175">Coiled coil</keyword>
<proteinExistence type="predicted"/>
<organism evidence="2">
    <name type="scientific">Tanacetum cinerariifolium</name>
    <name type="common">Dalmatian daisy</name>
    <name type="synonym">Chrysanthemum cinerariifolium</name>
    <dbReference type="NCBI Taxonomy" id="118510"/>
    <lineage>
        <taxon>Eukaryota</taxon>
        <taxon>Viridiplantae</taxon>
        <taxon>Streptophyta</taxon>
        <taxon>Embryophyta</taxon>
        <taxon>Tracheophyta</taxon>
        <taxon>Spermatophyta</taxon>
        <taxon>Magnoliopsida</taxon>
        <taxon>eudicotyledons</taxon>
        <taxon>Gunneridae</taxon>
        <taxon>Pentapetalae</taxon>
        <taxon>asterids</taxon>
        <taxon>campanulids</taxon>
        <taxon>Asterales</taxon>
        <taxon>Asteraceae</taxon>
        <taxon>Asteroideae</taxon>
        <taxon>Anthemideae</taxon>
        <taxon>Anthemidinae</taxon>
        <taxon>Tanacetum</taxon>
    </lineage>
</organism>
<sequence>MQLLVVGVRKVYGPTPLGLTPDTGVQEPIGKDEPNTDCSFCCNVSLCRFTDPKVSRKITSILKTMLNGSWTTWKEVDKSARDELWAHFKNHLDSVRGELKEELNEEMKVDLKEEMKNELKEEMHEELKEEMRAELKEEMKNELKEEMHEELKEEMRAELKEEMRAEIQDMLVDYGIKSRVTRQTKTKQGNASGRTS</sequence>
<dbReference type="SUPFAM" id="SSF158791">
    <property type="entry name" value="MgtE N-terminal domain-like"/>
    <property type="match status" value="1"/>
</dbReference>
<dbReference type="EMBL" id="BKCJ010261365">
    <property type="protein sequence ID" value="GEZ28796.1"/>
    <property type="molecule type" value="Genomic_DNA"/>
</dbReference>
<accession>A0A699I733</accession>
<feature type="coiled-coil region" evidence="1">
    <location>
        <begin position="109"/>
        <end position="168"/>
    </location>
</feature>
<dbReference type="AlphaFoldDB" id="A0A699I733"/>
<name>A0A699I733_TANCI</name>
<comment type="caution">
    <text evidence="2">The sequence shown here is derived from an EMBL/GenBank/DDBJ whole genome shotgun (WGS) entry which is preliminary data.</text>
</comment>
<protein>
    <submittedName>
        <fullName evidence="2">Transposase, Ptta/En/Spm</fullName>
    </submittedName>
</protein>
<reference evidence="2" key="1">
    <citation type="journal article" date="2019" name="Sci. Rep.">
        <title>Draft genome of Tanacetum cinerariifolium, the natural source of mosquito coil.</title>
        <authorList>
            <person name="Yamashiro T."/>
            <person name="Shiraishi A."/>
            <person name="Satake H."/>
            <person name="Nakayama K."/>
        </authorList>
    </citation>
    <scope>NUCLEOTIDE SEQUENCE</scope>
</reference>